<dbReference type="SUPFAM" id="SSF48452">
    <property type="entry name" value="TPR-like"/>
    <property type="match status" value="1"/>
</dbReference>
<sequence length="445" mass="49820">MDLDTRRLLPSLLLVSTAALFALGGNDVKAADNRADALFNKGVESFQRGDLKEAVRYLEQAKAAGKDSVGLLYNLGVAHFRAGNLDAAAGYFRALLDYPDEQALAHYNLGLIALEQADTEAAVRHFRAADQAGADDRIRGLAREQLARLDAPVTAPSPAPGPGTLLAGLGAGHEDNLNLASDQTLQESSAFQDGFLWASQDVARSGNLNLRLTGLASFRQYNGASEADQQLARPGLALDYSQDDWQGTGMADSEWQWLDGKRLERRDRLRAEVSRRFDAGWIDAGGEIVNVAAGSRFPELDGRDIGLDLGVLWFWSDAWVADLEYRFTDEDREDLSRPGYFLSTSPRRHGVRAQARFYPESPWDFRASAFYEHSRYPDPEIREGVEQQRRQEDLWRFSSQARYSFGDGWRLTLDGEWETNSARLESRDYDRFEIRAGVEKQLSWE</sequence>
<dbReference type="SUPFAM" id="SSF56935">
    <property type="entry name" value="Porins"/>
    <property type="match status" value="1"/>
</dbReference>
<dbReference type="EMBL" id="SOAX01000001">
    <property type="protein sequence ID" value="TDT44607.1"/>
    <property type="molecule type" value="Genomic_DNA"/>
</dbReference>
<dbReference type="Pfam" id="PF13432">
    <property type="entry name" value="TPR_16"/>
    <property type="match status" value="1"/>
</dbReference>
<dbReference type="InterPro" id="IPR036942">
    <property type="entry name" value="Beta-barrel_TonB_sf"/>
</dbReference>
<keyword evidence="2" id="KW-0472">Membrane</keyword>
<keyword evidence="3" id="KW-0998">Cell outer membrane</keyword>
<dbReference type="OrthoDB" id="129043at2"/>
<evidence type="ECO:0000256" key="3">
    <source>
        <dbReference type="ARBA" id="ARBA00023237"/>
    </source>
</evidence>
<organism evidence="4 5">
    <name type="scientific">Halospina denitrificans</name>
    <dbReference type="NCBI Taxonomy" id="332522"/>
    <lineage>
        <taxon>Bacteria</taxon>
        <taxon>Pseudomonadati</taxon>
        <taxon>Pseudomonadota</taxon>
        <taxon>Gammaproteobacteria</taxon>
        <taxon>Halospina</taxon>
    </lineage>
</organism>
<dbReference type="InterPro" id="IPR019734">
    <property type="entry name" value="TPR_rpt"/>
</dbReference>
<protein>
    <submittedName>
        <fullName evidence="4">Tetratricopeptide repeat protein</fullName>
    </submittedName>
</protein>
<dbReference type="GO" id="GO:0009279">
    <property type="term" value="C:cell outer membrane"/>
    <property type="evidence" value="ECO:0007669"/>
    <property type="project" value="UniProtKB-SubCell"/>
</dbReference>
<reference evidence="4 5" key="1">
    <citation type="submission" date="2019-03" db="EMBL/GenBank/DDBJ databases">
        <title>Genomic Encyclopedia of Type Strains, Phase IV (KMG-IV): sequencing the most valuable type-strain genomes for metagenomic binning, comparative biology and taxonomic classification.</title>
        <authorList>
            <person name="Goeker M."/>
        </authorList>
    </citation>
    <scope>NUCLEOTIDE SEQUENCE [LARGE SCALE GENOMIC DNA]</scope>
    <source>
        <strain evidence="4 5">DSM 15505</strain>
    </source>
</reference>
<comment type="caution">
    <text evidence="4">The sequence shown here is derived from an EMBL/GenBank/DDBJ whole genome shotgun (WGS) entry which is preliminary data.</text>
</comment>
<proteinExistence type="predicted"/>
<name>A0A4R7K3E0_9GAMM</name>
<evidence type="ECO:0000313" key="5">
    <source>
        <dbReference type="Proteomes" id="UP000295830"/>
    </source>
</evidence>
<comment type="subcellular location">
    <subcellularLocation>
        <location evidence="1">Cell outer membrane</location>
    </subcellularLocation>
</comment>
<accession>A0A4R7K3E0</accession>
<gene>
    <name evidence="4" type="ORF">DES49_0720</name>
</gene>
<dbReference type="Gene3D" id="1.25.40.10">
    <property type="entry name" value="Tetratricopeptide repeat domain"/>
    <property type="match status" value="1"/>
</dbReference>
<evidence type="ECO:0000256" key="2">
    <source>
        <dbReference type="ARBA" id="ARBA00023136"/>
    </source>
</evidence>
<dbReference type="SMART" id="SM00028">
    <property type="entry name" value="TPR"/>
    <property type="match status" value="3"/>
</dbReference>
<evidence type="ECO:0000256" key="1">
    <source>
        <dbReference type="ARBA" id="ARBA00004442"/>
    </source>
</evidence>
<keyword evidence="5" id="KW-1185">Reference proteome</keyword>
<evidence type="ECO:0000313" key="4">
    <source>
        <dbReference type="EMBL" id="TDT44607.1"/>
    </source>
</evidence>
<dbReference type="AlphaFoldDB" id="A0A4R7K3E0"/>
<dbReference type="Gene3D" id="2.40.170.20">
    <property type="entry name" value="TonB-dependent receptor, beta-barrel domain"/>
    <property type="match status" value="1"/>
</dbReference>
<dbReference type="InterPro" id="IPR011990">
    <property type="entry name" value="TPR-like_helical_dom_sf"/>
</dbReference>
<dbReference type="Proteomes" id="UP000295830">
    <property type="component" value="Unassembled WGS sequence"/>
</dbReference>
<dbReference type="RefSeq" id="WP_133734975.1">
    <property type="nucleotide sequence ID" value="NZ_SOAX01000001.1"/>
</dbReference>